<feature type="compositionally biased region" description="Low complexity" evidence="1">
    <location>
        <begin position="31"/>
        <end position="55"/>
    </location>
</feature>
<evidence type="ECO:0008006" key="5">
    <source>
        <dbReference type="Google" id="ProtNLM"/>
    </source>
</evidence>
<accession>A0A316Z4D6</accession>
<keyword evidence="2" id="KW-1133">Transmembrane helix</keyword>
<dbReference type="EMBL" id="KZ819299">
    <property type="protein sequence ID" value="PWN96421.1"/>
    <property type="molecule type" value="Genomic_DNA"/>
</dbReference>
<feature type="transmembrane region" description="Helical" evidence="2">
    <location>
        <begin position="243"/>
        <end position="260"/>
    </location>
</feature>
<feature type="transmembrane region" description="Helical" evidence="2">
    <location>
        <begin position="218"/>
        <end position="236"/>
    </location>
</feature>
<feature type="region of interest" description="Disordered" evidence="1">
    <location>
        <begin position="26"/>
        <end position="75"/>
    </location>
</feature>
<feature type="transmembrane region" description="Helical" evidence="2">
    <location>
        <begin position="192"/>
        <end position="212"/>
    </location>
</feature>
<name>A0A316Z4D6_9BASI</name>
<dbReference type="AlphaFoldDB" id="A0A316Z4D6"/>
<keyword evidence="2" id="KW-0472">Membrane</keyword>
<dbReference type="Pfam" id="PF06912">
    <property type="entry name" value="DUF1275"/>
    <property type="match status" value="1"/>
</dbReference>
<keyword evidence="4" id="KW-1185">Reference proteome</keyword>
<evidence type="ECO:0000313" key="3">
    <source>
        <dbReference type="EMBL" id="PWN96421.1"/>
    </source>
</evidence>
<evidence type="ECO:0000256" key="1">
    <source>
        <dbReference type="SAM" id="MobiDB-lite"/>
    </source>
</evidence>
<gene>
    <name evidence="3" type="ORF">FA09DRAFT_331308</name>
</gene>
<protein>
    <recommendedName>
        <fullName evidence="5">DUF1275-domain-containing protein</fullName>
    </recommendedName>
</protein>
<evidence type="ECO:0000256" key="2">
    <source>
        <dbReference type="SAM" id="Phobius"/>
    </source>
</evidence>
<sequence>MPALPAAGAADVEQPRRRLPRTLLHHHHVSSRSLPSGASRLRSSLSAPPILPSSATRPPPCRAMSESTPLLSRRPSWKSALRQEVAVDSPAARLALTTQCFIAGFGDAAVYAPVKTWIAFMTGNLTQLMISSVALLFLRVRPSTSASSEESSMHSSRVILSAGSVVGFALGAFLSQQAVLRFGAAQRARLAGTHLVGALIVLAVAGIMSRGYDLQSDVAPYLIGALACTMGAQAVVGQRSGNAPYATTVVFTATLTQVFADPLFPYLGAPGRRRVVTILALLLGSGSAQCVLELLKDSRAATYALPLVLCALATVQCAVAAIWALVPAAQAAEADA</sequence>
<organism evidence="3 4">
    <name type="scientific">Tilletiopsis washingtonensis</name>
    <dbReference type="NCBI Taxonomy" id="58919"/>
    <lineage>
        <taxon>Eukaryota</taxon>
        <taxon>Fungi</taxon>
        <taxon>Dikarya</taxon>
        <taxon>Basidiomycota</taxon>
        <taxon>Ustilaginomycotina</taxon>
        <taxon>Exobasidiomycetes</taxon>
        <taxon>Entylomatales</taxon>
        <taxon>Entylomatales incertae sedis</taxon>
        <taxon>Tilletiopsis</taxon>
    </lineage>
</organism>
<dbReference type="InterPro" id="IPR010699">
    <property type="entry name" value="DUF1275"/>
</dbReference>
<feature type="transmembrane region" description="Helical" evidence="2">
    <location>
        <begin position="158"/>
        <end position="180"/>
    </location>
</feature>
<dbReference type="GeneID" id="37270512"/>
<evidence type="ECO:0000313" key="4">
    <source>
        <dbReference type="Proteomes" id="UP000245946"/>
    </source>
</evidence>
<keyword evidence="2" id="KW-0812">Transmembrane</keyword>
<dbReference type="RefSeq" id="XP_025596700.1">
    <property type="nucleotide sequence ID" value="XM_025742968.1"/>
</dbReference>
<reference evidence="3 4" key="1">
    <citation type="journal article" date="2018" name="Mol. Biol. Evol.">
        <title>Broad Genomic Sampling Reveals a Smut Pathogenic Ancestry of the Fungal Clade Ustilaginomycotina.</title>
        <authorList>
            <person name="Kijpornyongpan T."/>
            <person name="Mondo S.J."/>
            <person name="Barry K."/>
            <person name="Sandor L."/>
            <person name="Lee J."/>
            <person name="Lipzen A."/>
            <person name="Pangilinan J."/>
            <person name="LaButti K."/>
            <person name="Hainaut M."/>
            <person name="Henrissat B."/>
            <person name="Grigoriev I.V."/>
            <person name="Spatafora J.W."/>
            <person name="Aime M.C."/>
        </authorList>
    </citation>
    <scope>NUCLEOTIDE SEQUENCE [LARGE SCALE GENOMIC DNA]</scope>
    <source>
        <strain evidence="3 4">MCA 4186</strain>
    </source>
</reference>
<proteinExistence type="predicted"/>
<dbReference type="PANTHER" id="PTHR37488:SF2">
    <property type="entry name" value="DUF1275 DOMAIN-CONTAINING PROTEIN"/>
    <property type="match status" value="1"/>
</dbReference>
<feature type="transmembrane region" description="Helical" evidence="2">
    <location>
        <begin position="117"/>
        <end position="138"/>
    </location>
</feature>
<feature type="transmembrane region" description="Helical" evidence="2">
    <location>
        <begin position="307"/>
        <end position="326"/>
    </location>
</feature>
<dbReference type="OrthoDB" id="5288586at2759"/>
<dbReference type="Proteomes" id="UP000245946">
    <property type="component" value="Unassembled WGS sequence"/>
</dbReference>
<dbReference type="PANTHER" id="PTHR37488">
    <property type="entry name" value="DUF1275 DOMAIN-CONTAINING PROTEIN"/>
    <property type="match status" value="1"/>
</dbReference>